<keyword evidence="9" id="KW-1185">Reference proteome</keyword>
<dbReference type="PANTHER" id="PTHR43856">
    <property type="entry name" value="CARDIOLIPIN HYDROLASE"/>
    <property type="match status" value="1"/>
</dbReference>
<dbReference type="InterPro" id="IPR025202">
    <property type="entry name" value="PLD-like_dom"/>
</dbReference>
<dbReference type="EC" id="3.1.4.4" evidence="3"/>
<evidence type="ECO:0000313" key="9">
    <source>
        <dbReference type="Proteomes" id="UP001055336"/>
    </source>
</evidence>
<dbReference type="InterPro" id="IPR051406">
    <property type="entry name" value="PLD_domain"/>
</dbReference>
<dbReference type="SUPFAM" id="SSF56024">
    <property type="entry name" value="Phospholipase D/nuclease"/>
    <property type="match status" value="1"/>
</dbReference>
<comment type="similarity">
    <text evidence="2">Belongs to the phospholipase D family.</text>
</comment>
<dbReference type="EMBL" id="CP092488">
    <property type="protein sequence ID" value="UMB69318.1"/>
    <property type="molecule type" value="Genomic_DNA"/>
</dbReference>
<feature type="domain" description="PLD phosphodiesterase" evidence="7">
    <location>
        <begin position="289"/>
        <end position="320"/>
    </location>
</feature>
<evidence type="ECO:0000256" key="4">
    <source>
        <dbReference type="ARBA" id="ARBA00022801"/>
    </source>
</evidence>
<evidence type="ECO:0000256" key="2">
    <source>
        <dbReference type="ARBA" id="ARBA00008664"/>
    </source>
</evidence>
<proteinExistence type="inferred from homology"/>
<keyword evidence="4" id="KW-0378">Hydrolase</keyword>
<keyword evidence="5" id="KW-0442">Lipid degradation</keyword>
<comment type="catalytic activity">
    <reaction evidence="1">
        <text>a 1,2-diacyl-sn-glycero-3-phosphocholine + H2O = a 1,2-diacyl-sn-glycero-3-phosphate + choline + H(+)</text>
        <dbReference type="Rhea" id="RHEA:14445"/>
        <dbReference type="ChEBI" id="CHEBI:15354"/>
        <dbReference type="ChEBI" id="CHEBI:15377"/>
        <dbReference type="ChEBI" id="CHEBI:15378"/>
        <dbReference type="ChEBI" id="CHEBI:57643"/>
        <dbReference type="ChEBI" id="CHEBI:58608"/>
        <dbReference type="EC" id="3.1.4.4"/>
    </reaction>
</comment>
<keyword evidence="6" id="KW-0443">Lipid metabolism</keyword>
<protein>
    <recommendedName>
        <fullName evidence="3">phospholipase D</fullName>
        <ecNumber evidence="3">3.1.4.4</ecNumber>
    </recommendedName>
</protein>
<dbReference type="PANTHER" id="PTHR43856:SF1">
    <property type="entry name" value="MITOCHONDRIAL CARDIOLIPIN HYDROLASE"/>
    <property type="match status" value="1"/>
</dbReference>
<gene>
    <name evidence="8" type="ORF">MKK62_23690</name>
</gene>
<reference evidence="8" key="1">
    <citation type="submission" date="2022-08" db="EMBL/GenBank/DDBJ databases">
        <title>Whole genome sequencing of non-tuberculosis mycobacteria type-strains.</title>
        <authorList>
            <person name="Igarashi Y."/>
            <person name="Osugi A."/>
            <person name="Mitarai S."/>
        </authorList>
    </citation>
    <scope>NUCLEOTIDE SEQUENCE</scope>
    <source>
        <strain evidence="8">DSM 45127</strain>
    </source>
</reference>
<evidence type="ECO:0000256" key="1">
    <source>
        <dbReference type="ARBA" id="ARBA00000798"/>
    </source>
</evidence>
<accession>A0ABY3VP87</accession>
<evidence type="ECO:0000313" key="8">
    <source>
        <dbReference type="EMBL" id="UMB69318.1"/>
    </source>
</evidence>
<sequence>MSVVRANNNVIVVSAYGGDAKTLLAFDLVAESARTGLAGFTIEVHPPGGPSYFVENNLRLADPSKHVQVAGESAFSSVNAPIHKFRWVHVPGLVHQGGTPVFGAYTYVVTPRYFSAAGVLQALDSSTSVSVNVDVGPFIKGALRVAFTRGYVQSQAFVRHFGPSAHIRPAGDDLIFDTSAPAGTNTAGHSFTYAQEYDWMGFTAREQVFDILREVDADPSLRLDVFAYDLNEPDVCALLLKLGKTHPVRIILDDAKLHHTTDNPTPEDHFEQKFNAEAGRDAAIKRGHFGRYAHDKVFIVTDQQGPRSVLTGSTNFSVTGLYVNANHVLVFDDRQVANTYADVFAEAWKTDVKTAPFAASKWAAGPITFGGNGQALPSTSITFSPHSAQVAQTILTGLVDRINSEGAVTGTPVGTVFFAVMELNGASANPVYTALNAVHSDPNTFSFGISDAPGGVSLYPVGAKTGVLVTGKPGTTTLPPPFNQVPGIAGHEIHHKFVVCGFNGVDPVVYCGSSNLALGGEQANGDNLLAIHDADVATAFTIEALLLVDHYNFLDSVGKKATSTGAPAGPPQADRQAAAVAAGWFLGTTDQWAEKYFDPNDLHSVDRRLFGDGPAVPATATASSVSRSGPA</sequence>
<dbReference type="Proteomes" id="UP001055336">
    <property type="component" value="Chromosome"/>
</dbReference>
<evidence type="ECO:0000256" key="6">
    <source>
        <dbReference type="ARBA" id="ARBA00023098"/>
    </source>
</evidence>
<evidence type="ECO:0000256" key="5">
    <source>
        <dbReference type="ARBA" id="ARBA00022963"/>
    </source>
</evidence>
<dbReference type="Pfam" id="PF13091">
    <property type="entry name" value="PLDc_2"/>
    <property type="match status" value="1"/>
</dbReference>
<organism evidence="8 9">
    <name type="scientific">Mycobacterium paraterrae</name>
    <dbReference type="NCBI Taxonomy" id="577492"/>
    <lineage>
        <taxon>Bacteria</taxon>
        <taxon>Bacillati</taxon>
        <taxon>Actinomycetota</taxon>
        <taxon>Actinomycetes</taxon>
        <taxon>Mycobacteriales</taxon>
        <taxon>Mycobacteriaceae</taxon>
        <taxon>Mycobacterium</taxon>
    </lineage>
</organism>
<dbReference type="InterPro" id="IPR001736">
    <property type="entry name" value="PLipase_D/transphosphatidylase"/>
</dbReference>
<name>A0ABY3VP87_9MYCO</name>
<dbReference type="PROSITE" id="PS50035">
    <property type="entry name" value="PLD"/>
    <property type="match status" value="1"/>
</dbReference>
<evidence type="ECO:0000256" key="3">
    <source>
        <dbReference type="ARBA" id="ARBA00012027"/>
    </source>
</evidence>
<evidence type="ECO:0000259" key="7">
    <source>
        <dbReference type="PROSITE" id="PS50035"/>
    </source>
</evidence>
<dbReference type="RefSeq" id="WP_240261052.1">
    <property type="nucleotide sequence ID" value="NZ_CP092488.2"/>
</dbReference>
<dbReference type="Gene3D" id="3.30.870.10">
    <property type="entry name" value="Endonuclease Chain A"/>
    <property type="match status" value="2"/>
</dbReference>